<evidence type="ECO:0000256" key="2">
    <source>
        <dbReference type="ARBA" id="ARBA00022448"/>
    </source>
</evidence>
<keyword evidence="3 5" id="KW-0732">Signal</keyword>
<feature type="signal peptide" evidence="5">
    <location>
        <begin position="1"/>
        <end position="18"/>
    </location>
</feature>
<evidence type="ECO:0000256" key="1">
    <source>
        <dbReference type="ARBA" id="ARBA00011028"/>
    </source>
</evidence>
<evidence type="ECO:0000313" key="7">
    <source>
        <dbReference type="Proteomes" id="UP001602013"/>
    </source>
</evidence>
<dbReference type="Proteomes" id="UP001602013">
    <property type="component" value="Unassembled WGS sequence"/>
</dbReference>
<dbReference type="InterPro" id="IPR006127">
    <property type="entry name" value="ZnuA-like"/>
</dbReference>
<dbReference type="EMBL" id="JBIASD010000014">
    <property type="protein sequence ID" value="MFF3668289.1"/>
    <property type="molecule type" value="Genomic_DNA"/>
</dbReference>
<feature type="chain" id="PRO_5045694918" evidence="5">
    <location>
        <begin position="19"/>
        <end position="311"/>
    </location>
</feature>
<dbReference type="PRINTS" id="PR00690">
    <property type="entry name" value="ADHESNFAMILY"/>
</dbReference>
<dbReference type="InterPro" id="IPR006128">
    <property type="entry name" value="Lipoprotein_PsaA-like"/>
</dbReference>
<dbReference type="InterPro" id="IPR050492">
    <property type="entry name" value="Bact_metal-bind_prot9"/>
</dbReference>
<evidence type="ECO:0000256" key="4">
    <source>
        <dbReference type="RuleBase" id="RU003512"/>
    </source>
</evidence>
<dbReference type="RefSeq" id="WP_387413761.1">
    <property type="nucleotide sequence ID" value="NZ_JBIASD010000014.1"/>
</dbReference>
<proteinExistence type="inferred from homology"/>
<comment type="similarity">
    <text evidence="1 4">Belongs to the bacterial solute-binding protein 9 family.</text>
</comment>
<dbReference type="Gene3D" id="3.40.50.1980">
    <property type="entry name" value="Nitrogenase molybdenum iron protein domain"/>
    <property type="match status" value="2"/>
</dbReference>
<evidence type="ECO:0000256" key="5">
    <source>
        <dbReference type="SAM" id="SignalP"/>
    </source>
</evidence>
<sequence length="311" mass="32129">MRSLVLTGALLSATTATAAACGSGGAATGDGKPAVMAAFYPLQWISQQVGGPDVSVAGLTKPGTEPHDLELTARQVADIQDSSLVVYIKGVQPAVDEAVEGHASAKAFDAASTVATLPATAGEEGHDEHGQHGHADVSYDPHIWLDPSRLATVAGKLGERLAEADPAHAAAYRQRAATTAAELNKLDEAYRTGLTGCGKKAIVTSHSAFGYLAARYGLEQIAVSGLDPDAEPSPTRLAQVADVAKRENVTTIFTEELVSPKVAEILAKEVGAKTAVLNPIESEPDGGDYLSAAKQNLEALRKALECPTTEG</sequence>
<comment type="caution">
    <text evidence="6">The sequence shown here is derived from an EMBL/GenBank/DDBJ whole genome shotgun (WGS) entry which is preliminary data.</text>
</comment>
<protein>
    <submittedName>
        <fullName evidence="6">Metal ABC transporter solute-binding protein, Zn/Mn family</fullName>
    </submittedName>
</protein>
<evidence type="ECO:0000256" key="3">
    <source>
        <dbReference type="ARBA" id="ARBA00022729"/>
    </source>
</evidence>
<reference evidence="6 7" key="1">
    <citation type="submission" date="2024-10" db="EMBL/GenBank/DDBJ databases">
        <title>The Natural Products Discovery Center: Release of the First 8490 Sequenced Strains for Exploring Actinobacteria Biosynthetic Diversity.</title>
        <authorList>
            <person name="Kalkreuter E."/>
            <person name="Kautsar S.A."/>
            <person name="Yang D."/>
            <person name="Bader C.D."/>
            <person name="Teijaro C.N."/>
            <person name="Fluegel L."/>
            <person name="Davis C.M."/>
            <person name="Simpson J.R."/>
            <person name="Lauterbach L."/>
            <person name="Steele A.D."/>
            <person name="Gui C."/>
            <person name="Meng S."/>
            <person name="Li G."/>
            <person name="Viehrig K."/>
            <person name="Ye F."/>
            <person name="Su P."/>
            <person name="Kiefer A.F."/>
            <person name="Nichols A."/>
            <person name="Cepeda A.J."/>
            <person name="Yan W."/>
            <person name="Fan B."/>
            <person name="Jiang Y."/>
            <person name="Adhikari A."/>
            <person name="Zheng C.-J."/>
            <person name="Schuster L."/>
            <person name="Cowan T.M."/>
            <person name="Smanski M.J."/>
            <person name="Chevrette M.G."/>
            <person name="De Carvalho L.P.S."/>
            <person name="Shen B."/>
        </authorList>
    </citation>
    <scope>NUCLEOTIDE SEQUENCE [LARGE SCALE GENOMIC DNA]</scope>
    <source>
        <strain evidence="6 7">NPDC002173</strain>
    </source>
</reference>
<accession>A0ABW6STG8</accession>
<dbReference type="SUPFAM" id="SSF53807">
    <property type="entry name" value="Helical backbone' metal receptor"/>
    <property type="match status" value="1"/>
</dbReference>
<organism evidence="6 7">
    <name type="scientific">Microtetraspora malaysiensis</name>
    <dbReference type="NCBI Taxonomy" id="161358"/>
    <lineage>
        <taxon>Bacteria</taxon>
        <taxon>Bacillati</taxon>
        <taxon>Actinomycetota</taxon>
        <taxon>Actinomycetes</taxon>
        <taxon>Streptosporangiales</taxon>
        <taxon>Streptosporangiaceae</taxon>
        <taxon>Microtetraspora</taxon>
    </lineage>
</organism>
<keyword evidence="2 4" id="KW-0813">Transport</keyword>
<name>A0ABW6STG8_9ACTN</name>
<dbReference type="PANTHER" id="PTHR42953:SF3">
    <property type="entry name" value="HIGH-AFFINITY ZINC UPTAKE SYSTEM PROTEIN ZNUA"/>
    <property type="match status" value="1"/>
</dbReference>
<evidence type="ECO:0000313" key="6">
    <source>
        <dbReference type="EMBL" id="MFF3668289.1"/>
    </source>
</evidence>
<dbReference type="Pfam" id="PF01297">
    <property type="entry name" value="ZnuA"/>
    <property type="match status" value="1"/>
</dbReference>
<dbReference type="PANTHER" id="PTHR42953">
    <property type="entry name" value="HIGH-AFFINITY ZINC UPTAKE SYSTEM PROTEIN ZNUA-RELATED"/>
    <property type="match status" value="1"/>
</dbReference>
<keyword evidence="7" id="KW-1185">Reference proteome</keyword>
<dbReference type="PROSITE" id="PS51257">
    <property type="entry name" value="PROKAR_LIPOPROTEIN"/>
    <property type="match status" value="1"/>
</dbReference>
<gene>
    <name evidence="6" type="ORF">ACFYXI_22130</name>
</gene>